<evidence type="ECO:0000256" key="1">
    <source>
        <dbReference type="SAM" id="MobiDB-lite"/>
    </source>
</evidence>
<dbReference type="AlphaFoldDB" id="A0A4C1VUJ3"/>
<organism evidence="2 3">
    <name type="scientific">Eumeta variegata</name>
    <name type="common">Bagworm moth</name>
    <name type="synonym">Eumeta japonica</name>
    <dbReference type="NCBI Taxonomy" id="151549"/>
    <lineage>
        <taxon>Eukaryota</taxon>
        <taxon>Metazoa</taxon>
        <taxon>Ecdysozoa</taxon>
        <taxon>Arthropoda</taxon>
        <taxon>Hexapoda</taxon>
        <taxon>Insecta</taxon>
        <taxon>Pterygota</taxon>
        <taxon>Neoptera</taxon>
        <taxon>Endopterygota</taxon>
        <taxon>Lepidoptera</taxon>
        <taxon>Glossata</taxon>
        <taxon>Ditrysia</taxon>
        <taxon>Tineoidea</taxon>
        <taxon>Psychidae</taxon>
        <taxon>Oiketicinae</taxon>
        <taxon>Eumeta</taxon>
    </lineage>
</organism>
<accession>A0A4C1VUJ3</accession>
<comment type="caution">
    <text evidence="2">The sequence shown here is derived from an EMBL/GenBank/DDBJ whole genome shotgun (WGS) entry which is preliminary data.</text>
</comment>
<dbReference type="EMBL" id="BGZK01000425">
    <property type="protein sequence ID" value="GBP42856.1"/>
    <property type="molecule type" value="Genomic_DNA"/>
</dbReference>
<protein>
    <submittedName>
        <fullName evidence="2">Uncharacterized protein</fullName>
    </submittedName>
</protein>
<evidence type="ECO:0000313" key="3">
    <source>
        <dbReference type="Proteomes" id="UP000299102"/>
    </source>
</evidence>
<reference evidence="2 3" key="1">
    <citation type="journal article" date="2019" name="Commun. Biol.">
        <title>The bagworm genome reveals a unique fibroin gene that provides high tensile strength.</title>
        <authorList>
            <person name="Kono N."/>
            <person name="Nakamura H."/>
            <person name="Ohtoshi R."/>
            <person name="Tomita M."/>
            <person name="Numata K."/>
            <person name="Arakawa K."/>
        </authorList>
    </citation>
    <scope>NUCLEOTIDE SEQUENCE [LARGE SCALE GENOMIC DNA]</scope>
</reference>
<gene>
    <name evidence="2" type="ORF">EVAR_27209_1</name>
</gene>
<dbReference type="Proteomes" id="UP000299102">
    <property type="component" value="Unassembled WGS sequence"/>
</dbReference>
<sequence>MVGQHRLRKGTTAFCSSERERARDDAFSGRDAVGGHSWRSARTDMRTPAYRSRPRRRPARHPRRRRRRYSIRRQLKSAFEVKRPDRRQVFAYASRYRAPQRRMLMTACPIPAGASLPPGV</sequence>
<feature type="compositionally biased region" description="Basic and acidic residues" evidence="1">
    <location>
        <begin position="17"/>
        <end position="28"/>
    </location>
</feature>
<evidence type="ECO:0000313" key="2">
    <source>
        <dbReference type="EMBL" id="GBP42856.1"/>
    </source>
</evidence>
<name>A0A4C1VUJ3_EUMVA</name>
<feature type="compositionally biased region" description="Basic residues" evidence="1">
    <location>
        <begin position="52"/>
        <end position="75"/>
    </location>
</feature>
<feature type="region of interest" description="Disordered" evidence="1">
    <location>
        <begin position="1"/>
        <end position="75"/>
    </location>
</feature>
<proteinExistence type="predicted"/>
<keyword evidence="3" id="KW-1185">Reference proteome</keyword>